<dbReference type="Gene3D" id="3.30.70.1230">
    <property type="entry name" value="Nucleotide cyclase"/>
    <property type="match status" value="1"/>
</dbReference>
<dbReference type="GO" id="GO:0009190">
    <property type="term" value="P:cyclic nucleotide biosynthetic process"/>
    <property type="evidence" value="ECO:0007669"/>
    <property type="project" value="InterPro"/>
</dbReference>
<dbReference type="EC" id="4.6.1.1" evidence="4"/>
<dbReference type="SMART" id="SM00044">
    <property type="entry name" value="CYCc"/>
    <property type="match status" value="1"/>
</dbReference>
<comment type="similarity">
    <text evidence="1">Belongs to the adenylyl cyclase class-3 family.</text>
</comment>
<accession>A0A6J4KYY9</accession>
<dbReference type="GO" id="GO:0035556">
    <property type="term" value="P:intracellular signal transduction"/>
    <property type="evidence" value="ECO:0007669"/>
    <property type="project" value="InterPro"/>
</dbReference>
<protein>
    <submittedName>
        <fullName evidence="4">Adenylate cyclase</fullName>
        <ecNumber evidence="4">4.6.1.1</ecNumber>
    </submittedName>
</protein>
<dbReference type="InterPro" id="IPR029787">
    <property type="entry name" value="Nucleotide_cyclase"/>
</dbReference>
<dbReference type="PROSITE" id="PS50125">
    <property type="entry name" value="GUANYLATE_CYCLASE_2"/>
    <property type="match status" value="1"/>
</dbReference>
<organism evidence="4">
    <name type="scientific">uncultured Nocardioidaceae bacterium</name>
    <dbReference type="NCBI Taxonomy" id="253824"/>
    <lineage>
        <taxon>Bacteria</taxon>
        <taxon>Bacillati</taxon>
        <taxon>Actinomycetota</taxon>
        <taxon>Actinomycetes</taxon>
        <taxon>Propionibacteriales</taxon>
        <taxon>Nocardioidaceae</taxon>
        <taxon>environmental samples</taxon>
    </lineage>
</organism>
<reference evidence="4" key="1">
    <citation type="submission" date="2020-02" db="EMBL/GenBank/DDBJ databases">
        <authorList>
            <person name="Meier V. D."/>
        </authorList>
    </citation>
    <scope>NUCLEOTIDE SEQUENCE</scope>
    <source>
        <strain evidence="4">AVDCRST_MAG29</strain>
    </source>
</reference>
<gene>
    <name evidence="4" type="ORF">AVDCRST_MAG29-434</name>
</gene>
<dbReference type="InterPro" id="IPR050697">
    <property type="entry name" value="Adenylyl/Guanylyl_Cyclase_3/4"/>
</dbReference>
<feature type="domain" description="Guanylate cyclase" evidence="3">
    <location>
        <begin position="183"/>
        <end position="292"/>
    </location>
</feature>
<evidence type="ECO:0000313" key="4">
    <source>
        <dbReference type="EMBL" id="CAA9319476.1"/>
    </source>
</evidence>
<keyword evidence="4" id="KW-0456">Lyase</keyword>
<dbReference type="CDD" id="cd07302">
    <property type="entry name" value="CHD"/>
    <property type="match status" value="1"/>
</dbReference>
<dbReference type="EMBL" id="CADCUG010000028">
    <property type="protein sequence ID" value="CAA9319476.1"/>
    <property type="molecule type" value="Genomic_DNA"/>
</dbReference>
<evidence type="ECO:0000256" key="1">
    <source>
        <dbReference type="ARBA" id="ARBA00005381"/>
    </source>
</evidence>
<dbReference type="AlphaFoldDB" id="A0A6J4KYY9"/>
<name>A0A6J4KYY9_9ACTN</name>
<proteinExistence type="inferred from homology"/>
<sequence length="343" mass="36496">MGPAPAQPPPSGGPPGPDAGSLDVGLEQLILGEQPHLTSSEVASGAQMSLAEAQRLWRALGFPDAGASTAAFGEADRRALLSVKHAVEGGAIDWETAVRLIRALGNTMARLANWQVSTLAELVERRHEAGNSRLDSARRLSQTVAPTFEQLVVYAWRRHLAAAVARVETLGAAEEDLLTTSQTVGFADLVSFSRLTNAMDDDTLATLVETFETRCTDLVTAAGARAVKSLGDSVLFVSDDPEAAVQVALDIVDVIGGDDSLPDVRVGVASGWVLSHLGDVFGPPVNLASRLTTVARRNRVMIDEATAALLPDTYETRRLPSRPVRGFGPLEPVTVRHRWNYPG</sequence>
<dbReference type="GO" id="GO:0004016">
    <property type="term" value="F:adenylate cyclase activity"/>
    <property type="evidence" value="ECO:0007669"/>
    <property type="project" value="UniProtKB-EC"/>
</dbReference>
<dbReference type="PANTHER" id="PTHR43081">
    <property type="entry name" value="ADENYLATE CYCLASE, TERMINAL-DIFFERENTIATION SPECIFIC-RELATED"/>
    <property type="match status" value="1"/>
</dbReference>
<feature type="region of interest" description="Disordered" evidence="2">
    <location>
        <begin position="1"/>
        <end position="22"/>
    </location>
</feature>
<dbReference type="SUPFAM" id="SSF55073">
    <property type="entry name" value="Nucleotide cyclase"/>
    <property type="match status" value="1"/>
</dbReference>
<dbReference type="InterPro" id="IPR001054">
    <property type="entry name" value="A/G_cyclase"/>
</dbReference>
<evidence type="ECO:0000256" key="2">
    <source>
        <dbReference type="SAM" id="MobiDB-lite"/>
    </source>
</evidence>
<dbReference type="PANTHER" id="PTHR43081:SF1">
    <property type="entry name" value="ADENYLATE CYCLASE, TERMINAL-DIFFERENTIATION SPECIFIC"/>
    <property type="match status" value="1"/>
</dbReference>
<feature type="compositionally biased region" description="Pro residues" evidence="2">
    <location>
        <begin position="1"/>
        <end position="17"/>
    </location>
</feature>
<dbReference type="Pfam" id="PF00211">
    <property type="entry name" value="Guanylate_cyc"/>
    <property type="match status" value="1"/>
</dbReference>
<evidence type="ECO:0000259" key="3">
    <source>
        <dbReference type="PROSITE" id="PS50125"/>
    </source>
</evidence>